<comment type="caution">
    <text evidence="5">The sequence shown here is derived from an EMBL/GenBank/DDBJ whole genome shotgun (WGS) entry which is preliminary data.</text>
</comment>
<gene>
    <name evidence="5" type="ORF">H8730_00345</name>
</gene>
<evidence type="ECO:0000259" key="4">
    <source>
        <dbReference type="PROSITE" id="PS01124"/>
    </source>
</evidence>
<dbReference type="PRINTS" id="PR00032">
    <property type="entry name" value="HTHARAC"/>
</dbReference>
<dbReference type="Gene3D" id="1.10.10.60">
    <property type="entry name" value="Homeodomain-like"/>
    <property type="match status" value="2"/>
</dbReference>
<keyword evidence="3" id="KW-0804">Transcription</keyword>
<dbReference type="InterPro" id="IPR018060">
    <property type="entry name" value="HTH_AraC"/>
</dbReference>
<dbReference type="GO" id="GO:0003700">
    <property type="term" value="F:DNA-binding transcription factor activity"/>
    <property type="evidence" value="ECO:0007669"/>
    <property type="project" value="InterPro"/>
</dbReference>
<dbReference type="Proteomes" id="UP000657006">
    <property type="component" value="Unassembled WGS sequence"/>
</dbReference>
<sequence>MKNSEDRIQRDKEIEAIESYALSTGIYTKLVDSNGEVIASAGRPCEYCRFCAEHQPDKDFRSKTYRYGSMQAQRFGGKYIYFCPMGLTNWASPIMKDGILVGALTAGPVMMFDMEEYIEFDLALRLKLEKQTKEQVRTLLQQLPFMEPKRVTGLAEQLFYTAAYLCEGDNDDYWMRRDNQQNQSDISEYIQCIKNITEGLGQEVYPIEKEKELLAYITDGNNEDAQRVLNEILGHILFHSGGNLDVIKVRVLELVIVLSRAVMESGGDVEMIFGWNLRYVNDINQITNFEDLTVWLSSIIRRFGDMVFGFSDVKHVDIMYKADKYIKQHYMEKLTLEDVASQVYLSPSYFSKIFKEEMGASFNNYLNKVRVDNAKRLLLKDGVNLVDISNMVGYEDQSYFSKVFKKLSGVTPGKFRETRGKNAKG</sequence>
<feature type="domain" description="HTH araC/xylS-type" evidence="4">
    <location>
        <begin position="320"/>
        <end position="418"/>
    </location>
</feature>
<evidence type="ECO:0000256" key="1">
    <source>
        <dbReference type="ARBA" id="ARBA00023015"/>
    </source>
</evidence>
<dbReference type="InterPro" id="IPR020449">
    <property type="entry name" value="Tscrpt_reg_AraC-type_HTH"/>
</dbReference>
<name>A0A926HZC3_9FIRM</name>
<dbReference type="PROSITE" id="PS00041">
    <property type="entry name" value="HTH_ARAC_FAMILY_1"/>
    <property type="match status" value="1"/>
</dbReference>
<keyword evidence="6" id="KW-1185">Reference proteome</keyword>
<keyword evidence="2" id="KW-0238">DNA-binding</keyword>
<dbReference type="Pfam" id="PF10114">
    <property type="entry name" value="PocR"/>
    <property type="match status" value="1"/>
</dbReference>
<protein>
    <submittedName>
        <fullName evidence="5">PocR ligand-binding domain-containing protein</fullName>
    </submittedName>
</protein>
<dbReference type="InterPro" id="IPR018771">
    <property type="entry name" value="PocR_dom"/>
</dbReference>
<dbReference type="InterPro" id="IPR018062">
    <property type="entry name" value="HTH_AraC-typ_CS"/>
</dbReference>
<dbReference type="GO" id="GO:0043565">
    <property type="term" value="F:sequence-specific DNA binding"/>
    <property type="evidence" value="ECO:0007669"/>
    <property type="project" value="InterPro"/>
</dbReference>
<keyword evidence="1" id="KW-0805">Transcription regulation</keyword>
<dbReference type="InterPro" id="IPR009057">
    <property type="entry name" value="Homeodomain-like_sf"/>
</dbReference>
<organism evidence="5 6">
    <name type="scientific">Bianquea renquensis</name>
    <dbReference type="NCBI Taxonomy" id="2763661"/>
    <lineage>
        <taxon>Bacteria</taxon>
        <taxon>Bacillati</taxon>
        <taxon>Bacillota</taxon>
        <taxon>Clostridia</taxon>
        <taxon>Eubacteriales</taxon>
        <taxon>Bianqueaceae</taxon>
        <taxon>Bianquea</taxon>
    </lineage>
</organism>
<dbReference type="Pfam" id="PF12833">
    <property type="entry name" value="HTH_18"/>
    <property type="match status" value="1"/>
</dbReference>
<dbReference type="PROSITE" id="PS01124">
    <property type="entry name" value="HTH_ARAC_FAMILY_2"/>
    <property type="match status" value="1"/>
</dbReference>
<evidence type="ECO:0000256" key="3">
    <source>
        <dbReference type="ARBA" id="ARBA00023163"/>
    </source>
</evidence>
<reference evidence="5" key="1">
    <citation type="submission" date="2020-08" db="EMBL/GenBank/DDBJ databases">
        <title>Genome public.</title>
        <authorList>
            <person name="Liu C."/>
            <person name="Sun Q."/>
        </authorList>
    </citation>
    <scope>NUCLEOTIDE SEQUENCE</scope>
    <source>
        <strain evidence="5">NSJ-32</strain>
    </source>
</reference>
<evidence type="ECO:0000256" key="2">
    <source>
        <dbReference type="ARBA" id="ARBA00023125"/>
    </source>
</evidence>
<proteinExistence type="predicted"/>
<dbReference type="SMART" id="SM00342">
    <property type="entry name" value="HTH_ARAC"/>
    <property type="match status" value="1"/>
</dbReference>
<dbReference type="SUPFAM" id="SSF46689">
    <property type="entry name" value="Homeodomain-like"/>
    <property type="match status" value="2"/>
</dbReference>
<dbReference type="EMBL" id="JACRSQ010000001">
    <property type="protein sequence ID" value="MBC8541999.1"/>
    <property type="molecule type" value="Genomic_DNA"/>
</dbReference>
<evidence type="ECO:0000313" key="5">
    <source>
        <dbReference type="EMBL" id="MBC8541999.1"/>
    </source>
</evidence>
<dbReference type="PANTHER" id="PTHR43280">
    <property type="entry name" value="ARAC-FAMILY TRANSCRIPTIONAL REGULATOR"/>
    <property type="match status" value="1"/>
</dbReference>
<accession>A0A926HZC3</accession>
<dbReference type="RefSeq" id="WP_177714337.1">
    <property type="nucleotide sequence ID" value="NZ_JACRSQ010000001.1"/>
</dbReference>
<evidence type="ECO:0000313" key="6">
    <source>
        <dbReference type="Proteomes" id="UP000657006"/>
    </source>
</evidence>
<dbReference type="PANTHER" id="PTHR43280:SF2">
    <property type="entry name" value="HTH-TYPE TRANSCRIPTIONAL REGULATOR EXSA"/>
    <property type="match status" value="1"/>
</dbReference>
<dbReference type="AlphaFoldDB" id="A0A926HZC3"/>